<dbReference type="SMART" id="SM00388">
    <property type="entry name" value="HisKA"/>
    <property type="match status" value="1"/>
</dbReference>
<evidence type="ECO:0000256" key="4">
    <source>
        <dbReference type="ARBA" id="ARBA00022553"/>
    </source>
</evidence>
<dbReference type="PRINTS" id="PR00344">
    <property type="entry name" value="BCTRLSENSOR"/>
</dbReference>
<dbReference type="CDD" id="cd00082">
    <property type="entry name" value="HisKA"/>
    <property type="match status" value="1"/>
</dbReference>
<dbReference type="PANTHER" id="PTHR45436:SF8">
    <property type="entry name" value="HISTIDINE KINASE"/>
    <property type="match status" value="1"/>
</dbReference>
<evidence type="ECO:0000259" key="12">
    <source>
        <dbReference type="PROSITE" id="PS50109"/>
    </source>
</evidence>
<organism evidence="14 15">
    <name type="scientific">Beggiatoa alba B18LD</name>
    <dbReference type="NCBI Taxonomy" id="395493"/>
    <lineage>
        <taxon>Bacteria</taxon>
        <taxon>Pseudomonadati</taxon>
        <taxon>Pseudomonadota</taxon>
        <taxon>Gammaproteobacteria</taxon>
        <taxon>Thiotrichales</taxon>
        <taxon>Thiotrichaceae</taxon>
        <taxon>Beggiatoa</taxon>
    </lineage>
</organism>
<dbReference type="InterPro" id="IPR036890">
    <property type="entry name" value="HATPase_C_sf"/>
</dbReference>
<dbReference type="AlphaFoldDB" id="I3CJ24"/>
<dbReference type="Gene3D" id="6.10.340.10">
    <property type="match status" value="1"/>
</dbReference>
<keyword evidence="6 11" id="KW-0812">Transmembrane</keyword>
<dbReference type="InterPro" id="IPR050428">
    <property type="entry name" value="TCS_sensor_his_kinase"/>
</dbReference>
<comment type="subcellular location">
    <subcellularLocation>
        <location evidence="2">Membrane</location>
    </subcellularLocation>
</comment>
<dbReference type="GO" id="GO:0000155">
    <property type="term" value="F:phosphorelay sensor kinase activity"/>
    <property type="evidence" value="ECO:0007669"/>
    <property type="project" value="InterPro"/>
</dbReference>
<dbReference type="FunFam" id="3.30.565.10:FF:000006">
    <property type="entry name" value="Sensor histidine kinase WalK"/>
    <property type="match status" value="1"/>
</dbReference>
<dbReference type="InterPro" id="IPR004358">
    <property type="entry name" value="Sig_transdc_His_kin-like_C"/>
</dbReference>
<keyword evidence="10 11" id="KW-0472">Membrane</keyword>
<dbReference type="CDD" id="cd06225">
    <property type="entry name" value="HAMP"/>
    <property type="match status" value="1"/>
</dbReference>
<dbReference type="EC" id="2.7.13.3" evidence="3"/>
<evidence type="ECO:0000256" key="2">
    <source>
        <dbReference type="ARBA" id="ARBA00004370"/>
    </source>
</evidence>
<evidence type="ECO:0000256" key="10">
    <source>
        <dbReference type="ARBA" id="ARBA00023136"/>
    </source>
</evidence>
<evidence type="ECO:0000259" key="13">
    <source>
        <dbReference type="PROSITE" id="PS50885"/>
    </source>
</evidence>
<dbReference type="Pfam" id="PF00672">
    <property type="entry name" value="HAMP"/>
    <property type="match status" value="1"/>
</dbReference>
<keyword evidence="9" id="KW-0902">Two-component regulatory system</keyword>
<evidence type="ECO:0000256" key="1">
    <source>
        <dbReference type="ARBA" id="ARBA00000085"/>
    </source>
</evidence>
<evidence type="ECO:0000256" key="9">
    <source>
        <dbReference type="ARBA" id="ARBA00023012"/>
    </source>
</evidence>
<keyword evidence="7 14" id="KW-0418">Kinase</keyword>
<dbReference type="SUPFAM" id="SSF55874">
    <property type="entry name" value="ATPase domain of HSP90 chaperone/DNA topoisomerase II/histidine kinase"/>
    <property type="match status" value="1"/>
</dbReference>
<dbReference type="Gene3D" id="1.10.287.130">
    <property type="match status" value="1"/>
</dbReference>
<sequence>MKQLIKLLNTSTFRLVLIYMGLFSLSALVLMAFIYWATVQAIAEQADATIDADVVGLDEQYNRGGTIALITLIQDRIIRNPNISSIYVVTRMDGTVIVGNLNRLPPVPANPNEWITFEFSQWWNGKMEFYKARARFFVIGDGRGENYRLLVGRDIRAIEATQNLIINALLWGLAITTALSLIGGLMMSWSSVRRLDSINQSISQIMHGDLSKRIPSRGTQDDFDRLAENLNAMLTQLEKLMNGIRQVTDNVAHDLRTPLTRLRNRLEELRETSLNDLQYQLVEKNITEADHLLNTFNALLRIGRLESGCHRSEWVEINLSQLLADAIEFYEVIALDKQQTLISHITPNVFIDGDRDLLFQAIANLLDNAIKYTPEMGTIDIALQQYEQRVEFSVTDNGGGIPDTYKDKVLERFFRMESSRTTTGNGLGLSLVAAVVSYHKAQIRLEDNQPTGLRVVISLTQKKRDGRPSRHHNLPVTV</sequence>
<evidence type="ECO:0000313" key="15">
    <source>
        <dbReference type="Proteomes" id="UP000005744"/>
    </source>
</evidence>
<keyword evidence="15" id="KW-1185">Reference proteome</keyword>
<dbReference type="PANTHER" id="PTHR45436">
    <property type="entry name" value="SENSOR HISTIDINE KINASE YKOH"/>
    <property type="match status" value="1"/>
</dbReference>
<protein>
    <recommendedName>
        <fullName evidence="3">histidine kinase</fullName>
        <ecNumber evidence="3">2.7.13.3</ecNumber>
    </recommendedName>
</protein>
<proteinExistence type="predicted"/>
<gene>
    <name evidence="14" type="ORF">BegalDRAFT_2782</name>
</gene>
<evidence type="ECO:0000256" key="7">
    <source>
        <dbReference type="ARBA" id="ARBA00022777"/>
    </source>
</evidence>
<dbReference type="SUPFAM" id="SSF47384">
    <property type="entry name" value="Homodimeric domain of signal transducing histidine kinase"/>
    <property type="match status" value="1"/>
</dbReference>
<dbReference type="InterPro" id="IPR036097">
    <property type="entry name" value="HisK_dim/P_sf"/>
</dbReference>
<dbReference type="RefSeq" id="WP_002690934.1">
    <property type="nucleotide sequence ID" value="NZ_JH600070.1"/>
</dbReference>
<dbReference type="InterPro" id="IPR003594">
    <property type="entry name" value="HATPase_dom"/>
</dbReference>
<dbReference type="eggNOG" id="COG2205">
    <property type="taxonomic scope" value="Bacteria"/>
</dbReference>
<dbReference type="SMART" id="SM00304">
    <property type="entry name" value="HAMP"/>
    <property type="match status" value="1"/>
</dbReference>
<dbReference type="STRING" id="395493.BegalDRAFT_2782"/>
<dbReference type="GO" id="GO:0005886">
    <property type="term" value="C:plasma membrane"/>
    <property type="evidence" value="ECO:0007669"/>
    <property type="project" value="UniProtKB-ARBA"/>
</dbReference>
<accession>I3CJ24</accession>
<keyword evidence="8 11" id="KW-1133">Transmembrane helix</keyword>
<name>I3CJ24_9GAMM</name>
<dbReference type="OrthoDB" id="9804645at2"/>
<comment type="catalytic activity">
    <reaction evidence="1">
        <text>ATP + protein L-histidine = ADP + protein N-phospho-L-histidine.</text>
        <dbReference type="EC" id="2.7.13.3"/>
    </reaction>
</comment>
<feature type="transmembrane region" description="Helical" evidence="11">
    <location>
        <begin position="12"/>
        <end position="36"/>
    </location>
</feature>
<feature type="transmembrane region" description="Helical" evidence="11">
    <location>
        <begin position="168"/>
        <end position="189"/>
    </location>
</feature>
<dbReference type="EMBL" id="JH600070">
    <property type="protein sequence ID" value="EIJ43617.1"/>
    <property type="molecule type" value="Genomic_DNA"/>
</dbReference>
<dbReference type="InterPro" id="IPR003660">
    <property type="entry name" value="HAMP_dom"/>
</dbReference>
<dbReference type="HOGENOM" id="CLU_000445_89_6_6"/>
<reference evidence="14 15" key="1">
    <citation type="submission" date="2011-11" db="EMBL/GenBank/DDBJ databases">
        <title>Improved High-Quality Draft sequence of Beggiatoa alba B18lD.</title>
        <authorList>
            <consortium name="US DOE Joint Genome Institute"/>
            <person name="Lucas S."/>
            <person name="Han J."/>
            <person name="Lapidus A."/>
            <person name="Cheng J.-F."/>
            <person name="Goodwin L."/>
            <person name="Pitluck S."/>
            <person name="Peters L."/>
            <person name="Mikhailova N."/>
            <person name="Held B."/>
            <person name="Detter J.C."/>
            <person name="Han C."/>
            <person name="Tapia R."/>
            <person name="Land M."/>
            <person name="Hauser L."/>
            <person name="Kyrpides N."/>
            <person name="Ivanova N."/>
            <person name="Pagani I."/>
            <person name="Samuel K."/>
            <person name="Teske A."/>
            <person name="Mueller J."/>
            <person name="Woyke T."/>
        </authorList>
    </citation>
    <scope>NUCLEOTIDE SEQUENCE [LARGE SCALE GENOMIC DNA]</scope>
    <source>
        <strain evidence="14 15">B18LD</strain>
    </source>
</reference>
<dbReference type="InterPro" id="IPR005467">
    <property type="entry name" value="His_kinase_dom"/>
</dbReference>
<evidence type="ECO:0000256" key="3">
    <source>
        <dbReference type="ARBA" id="ARBA00012438"/>
    </source>
</evidence>
<keyword evidence="4" id="KW-0597">Phosphoprotein</keyword>
<dbReference type="SMART" id="SM00387">
    <property type="entry name" value="HATPase_c"/>
    <property type="match status" value="1"/>
</dbReference>
<dbReference type="SUPFAM" id="SSF158472">
    <property type="entry name" value="HAMP domain-like"/>
    <property type="match status" value="1"/>
</dbReference>
<dbReference type="PROSITE" id="PS50109">
    <property type="entry name" value="HIS_KIN"/>
    <property type="match status" value="1"/>
</dbReference>
<dbReference type="Pfam" id="PF02518">
    <property type="entry name" value="HATPase_c"/>
    <property type="match status" value="1"/>
</dbReference>
<feature type="domain" description="HAMP" evidence="13">
    <location>
        <begin position="189"/>
        <end position="242"/>
    </location>
</feature>
<evidence type="ECO:0000256" key="11">
    <source>
        <dbReference type="SAM" id="Phobius"/>
    </source>
</evidence>
<dbReference type="PROSITE" id="PS50885">
    <property type="entry name" value="HAMP"/>
    <property type="match status" value="1"/>
</dbReference>
<evidence type="ECO:0000313" key="14">
    <source>
        <dbReference type="EMBL" id="EIJ43617.1"/>
    </source>
</evidence>
<evidence type="ECO:0000256" key="5">
    <source>
        <dbReference type="ARBA" id="ARBA00022679"/>
    </source>
</evidence>
<dbReference type="Pfam" id="PF00512">
    <property type="entry name" value="HisKA"/>
    <property type="match status" value="1"/>
</dbReference>
<dbReference type="Gene3D" id="3.30.565.10">
    <property type="entry name" value="Histidine kinase-like ATPase, C-terminal domain"/>
    <property type="match status" value="1"/>
</dbReference>
<keyword evidence="5" id="KW-0808">Transferase</keyword>
<evidence type="ECO:0000256" key="8">
    <source>
        <dbReference type="ARBA" id="ARBA00022989"/>
    </source>
</evidence>
<feature type="domain" description="Histidine kinase" evidence="12">
    <location>
        <begin position="250"/>
        <end position="463"/>
    </location>
</feature>
<dbReference type="Proteomes" id="UP000005744">
    <property type="component" value="Unassembled WGS sequence"/>
</dbReference>
<dbReference type="InterPro" id="IPR003661">
    <property type="entry name" value="HisK_dim/P_dom"/>
</dbReference>
<evidence type="ECO:0000256" key="6">
    <source>
        <dbReference type="ARBA" id="ARBA00022692"/>
    </source>
</evidence>